<evidence type="ECO:0000313" key="8">
    <source>
        <dbReference type="Proteomes" id="UP000053766"/>
    </source>
</evidence>
<dbReference type="GO" id="GO:0004371">
    <property type="term" value="F:glycerone kinase activity"/>
    <property type="evidence" value="ECO:0007669"/>
    <property type="project" value="UniProtKB-EC"/>
</dbReference>
<dbReference type="STRING" id="29172.A0A0D8X882"/>
<keyword evidence="5" id="KW-0732">Signal</keyword>
<dbReference type="SUPFAM" id="SSF101473">
    <property type="entry name" value="DhaL-like"/>
    <property type="match status" value="1"/>
</dbReference>
<keyword evidence="1" id="KW-0808">Transferase</keyword>
<dbReference type="InterPro" id="IPR050861">
    <property type="entry name" value="Dihydroxyacetone_Kinase"/>
</dbReference>
<name>A0A0D8X882_DICVI</name>
<dbReference type="GO" id="GO:0050354">
    <property type="term" value="F:triokinase activity"/>
    <property type="evidence" value="ECO:0007669"/>
    <property type="project" value="UniProtKB-EC"/>
</dbReference>
<dbReference type="SMART" id="SM01120">
    <property type="entry name" value="Dak2"/>
    <property type="match status" value="1"/>
</dbReference>
<evidence type="ECO:0000256" key="1">
    <source>
        <dbReference type="ARBA" id="ARBA00022679"/>
    </source>
</evidence>
<dbReference type="PROSITE" id="PS51480">
    <property type="entry name" value="DHAL"/>
    <property type="match status" value="1"/>
</dbReference>
<evidence type="ECO:0000256" key="4">
    <source>
        <dbReference type="ARBA" id="ARBA00048898"/>
    </source>
</evidence>
<organism evidence="7 8">
    <name type="scientific">Dictyocaulus viviparus</name>
    <name type="common">Bovine lungworm</name>
    <dbReference type="NCBI Taxonomy" id="29172"/>
    <lineage>
        <taxon>Eukaryota</taxon>
        <taxon>Metazoa</taxon>
        <taxon>Ecdysozoa</taxon>
        <taxon>Nematoda</taxon>
        <taxon>Chromadorea</taxon>
        <taxon>Rhabditida</taxon>
        <taxon>Rhabditina</taxon>
        <taxon>Rhabditomorpha</taxon>
        <taxon>Strongyloidea</taxon>
        <taxon>Metastrongylidae</taxon>
        <taxon>Dictyocaulus</taxon>
    </lineage>
</organism>
<evidence type="ECO:0000256" key="5">
    <source>
        <dbReference type="SAM" id="SignalP"/>
    </source>
</evidence>
<dbReference type="PANTHER" id="PTHR28629:SF4">
    <property type="entry name" value="TRIOKINASE_FMN CYCLASE"/>
    <property type="match status" value="1"/>
</dbReference>
<gene>
    <name evidence="7" type="ORF">DICVIV_13294</name>
</gene>
<dbReference type="GO" id="GO:0019563">
    <property type="term" value="P:glycerol catabolic process"/>
    <property type="evidence" value="ECO:0007669"/>
    <property type="project" value="TreeGrafter"/>
</dbReference>
<comment type="catalytic activity">
    <reaction evidence="4">
        <text>dihydroxyacetone + ATP = dihydroxyacetone phosphate + ADP + H(+)</text>
        <dbReference type="Rhea" id="RHEA:15773"/>
        <dbReference type="ChEBI" id="CHEBI:15378"/>
        <dbReference type="ChEBI" id="CHEBI:16016"/>
        <dbReference type="ChEBI" id="CHEBI:30616"/>
        <dbReference type="ChEBI" id="CHEBI:57642"/>
        <dbReference type="ChEBI" id="CHEBI:456216"/>
        <dbReference type="EC" id="2.7.1.29"/>
    </reaction>
</comment>
<feature type="signal peptide" evidence="5">
    <location>
        <begin position="1"/>
        <end position="17"/>
    </location>
</feature>
<evidence type="ECO:0000256" key="3">
    <source>
        <dbReference type="ARBA" id="ARBA00047974"/>
    </source>
</evidence>
<reference evidence="8" key="2">
    <citation type="journal article" date="2016" name="Sci. Rep.">
        <title>Dictyocaulus viviparus genome, variome and transcriptome elucidate lungworm biology and support future intervention.</title>
        <authorList>
            <person name="McNulty S.N."/>
            <person name="Strube C."/>
            <person name="Rosa B.A."/>
            <person name="Martin J.C."/>
            <person name="Tyagi R."/>
            <person name="Choi Y.J."/>
            <person name="Wang Q."/>
            <person name="Hallsworth Pepin K."/>
            <person name="Zhang X."/>
            <person name="Ozersky P."/>
            <person name="Wilson R.K."/>
            <person name="Sternberg P.W."/>
            <person name="Gasser R.B."/>
            <person name="Mitreva M."/>
        </authorList>
    </citation>
    <scope>NUCLEOTIDE SEQUENCE [LARGE SCALE GENOMIC DNA]</scope>
    <source>
        <strain evidence="8">HannoverDv2000</strain>
    </source>
</reference>
<keyword evidence="2" id="KW-0418">Kinase</keyword>
<dbReference type="AlphaFoldDB" id="A0A0D8X882"/>
<feature type="chain" id="PRO_5002335621" evidence="5">
    <location>
        <begin position="18"/>
        <end position="240"/>
    </location>
</feature>
<dbReference type="Pfam" id="PF02734">
    <property type="entry name" value="Dak2"/>
    <property type="match status" value="2"/>
</dbReference>
<dbReference type="OrthoDB" id="1724672at2759"/>
<comment type="catalytic activity">
    <reaction evidence="3">
        <text>D-glyceraldehyde + ATP = D-glyceraldehyde 3-phosphate + ADP + H(+)</text>
        <dbReference type="Rhea" id="RHEA:13941"/>
        <dbReference type="ChEBI" id="CHEBI:15378"/>
        <dbReference type="ChEBI" id="CHEBI:17378"/>
        <dbReference type="ChEBI" id="CHEBI:30616"/>
        <dbReference type="ChEBI" id="CHEBI:59776"/>
        <dbReference type="ChEBI" id="CHEBI:456216"/>
        <dbReference type="EC" id="2.7.1.28"/>
    </reaction>
</comment>
<protein>
    <submittedName>
        <fullName evidence="7">DAK2 domain protein</fullName>
    </submittedName>
</protein>
<reference evidence="7 8" key="1">
    <citation type="submission" date="2013-11" db="EMBL/GenBank/DDBJ databases">
        <title>Draft genome of the bovine lungworm Dictyocaulus viviparus.</title>
        <authorList>
            <person name="Mitreva M."/>
        </authorList>
    </citation>
    <scope>NUCLEOTIDE SEQUENCE [LARGE SCALE GENOMIC DNA]</scope>
    <source>
        <strain evidence="7 8">HannoverDv2000</strain>
    </source>
</reference>
<evidence type="ECO:0000313" key="7">
    <source>
        <dbReference type="EMBL" id="KJH40748.1"/>
    </source>
</evidence>
<feature type="domain" description="DhaL" evidence="6">
    <location>
        <begin position="25"/>
        <end position="233"/>
    </location>
</feature>
<dbReference type="InterPro" id="IPR004007">
    <property type="entry name" value="DhaL_dom"/>
</dbReference>
<evidence type="ECO:0000256" key="2">
    <source>
        <dbReference type="ARBA" id="ARBA00022777"/>
    </source>
</evidence>
<dbReference type="PANTHER" id="PTHR28629">
    <property type="entry name" value="TRIOKINASE/FMN CYCLASE"/>
    <property type="match status" value="1"/>
</dbReference>
<accession>A0A0D8X882</accession>
<dbReference type="EMBL" id="KN717029">
    <property type="protein sequence ID" value="KJH40748.1"/>
    <property type="molecule type" value="Genomic_DNA"/>
</dbReference>
<sequence length="240" mass="26234">MILVMILILSQLKTTCTEIITEEAMLAKNCVIAVCNKMTTMESELNALDGFAGDGDCGSTFAHASTVVRERMKTFDIKSSQQLLLYLSEIFEEEVGGTGGALYALMLSAMADSFTTPIMSKNFFESLTKACDVVQKYGGAKPGDRTLLNMEMLEDKHLKLHVFYVDPLYAAVEKINSGESNWDVILEVSKNAAQSTAQMKARAGRASYTAKEVQTKPDAGAVAIASFMLVVWETIQHTKS</sequence>
<dbReference type="Proteomes" id="UP000053766">
    <property type="component" value="Unassembled WGS sequence"/>
</dbReference>
<evidence type="ECO:0000259" key="6">
    <source>
        <dbReference type="PROSITE" id="PS51480"/>
    </source>
</evidence>
<dbReference type="Gene3D" id="1.25.40.340">
    <property type="match status" value="1"/>
</dbReference>
<proteinExistence type="predicted"/>
<dbReference type="GO" id="GO:0005829">
    <property type="term" value="C:cytosol"/>
    <property type="evidence" value="ECO:0007669"/>
    <property type="project" value="TreeGrafter"/>
</dbReference>
<keyword evidence="8" id="KW-1185">Reference proteome</keyword>
<dbReference type="InterPro" id="IPR036117">
    <property type="entry name" value="DhaL_dom_sf"/>
</dbReference>